<keyword evidence="3 4" id="KW-0862">Zinc</keyword>
<dbReference type="InterPro" id="IPR013085">
    <property type="entry name" value="U1-CZ_Znf_C2H2"/>
</dbReference>
<dbReference type="GO" id="GO:0008270">
    <property type="term" value="F:zinc ion binding"/>
    <property type="evidence" value="ECO:0007669"/>
    <property type="project" value="UniProtKB-KW"/>
</dbReference>
<dbReference type="SUPFAM" id="SSF90229">
    <property type="entry name" value="CCCH zinc finger"/>
    <property type="match status" value="1"/>
</dbReference>
<dbReference type="Gene3D" id="3.30.160.60">
    <property type="entry name" value="Classic Zinc Finger"/>
    <property type="match status" value="1"/>
</dbReference>
<dbReference type="EMBL" id="NEDP02005592">
    <property type="protein sequence ID" value="OWF37296.1"/>
    <property type="molecule type" value="Genomic_DNA"/>
</dbReference>
<dbReference type="OrthoDB" id="2417221at2759"/>
<dbReference type="STRING" id="6573.A0A210PLJ1"/>
<dbReference type="SMART" id="SM00451">
    <property type="entry name" value="ZnF_U1"/>
    <property type="match status" value="1"/>
</dbReference>
<dbReference type="InterPro" id="IPR000571">
    <property type="entry name" value="Znf_CCCH"/>
</dbReference>
<evidence type="ECO:0000313" key="8">
    <source>
        <dbReference type="Proteomes" id="UP000242188"/>
    </source>
</evidence>
<gene>
    <name evidence="7" type="ORF">KP79_PYT12680</name>
</gene>
<dbReference type="PROSITE" id="PS50103">
    <property type="entry name" value="ZF_C3H1"/>
    <property type="match status" value="1"/>
</dbReference>
<dbReference type="InterPro" id="IPR036855">
    <property type="entry name" value="Znf_CCCH_sf"/>
</dbReference>
<name>A0A210PLJ1_MIZYE</name>
<evidence type="ECO:0000256" key="2">
    <source>
        <dbReference type="ARBA" id="ARBA00022771"/>
    </source>
</evidence>
<keyword evidence="2 4" id="KW-0863">Zinc-finger</keyword>
<keyword evidence="1 4" id="KW-0479">Metal-binding</keyword>
<dbReference type="Pfam" id="PF06220">
    <property type="entry name" value="zf-U1"/>
    <property type="match status" value="1"/>
</dbReference>
<keyword evidence="8" id="KW-1185">Reference proteome</keyword>
<comment type="caution">
    <text evidence="7">The sequence shown here is derived from an EMBL/GenBank/DDBJ whole genome shotgun (WGS) entry which is preliminary data.</text>
</comment>
<dbReference type="PANTHER" id="PTHR16465:SF0">
    <property type="entry name" value="ZINC FINGER MATRIN-TYPE PROTEIN 5"/>
    <property type="match status" value="1"/>
</dbReference>
<evidence type="ECO:0000313" key="7">
    <source>
        <dbReference type="EMBL" id="OWF37296.1"/>
    </source>
</evidence>
<evidence type="ECO:0000256" key="3">
    <source>
        <dbReference type="ARBA" id="ARBA00022833"/>
    </source>
</evidence>
<dbReference type="AlphaFoldDB" id="A0A210PLJ1"/>
<evidence type="ECO:0000256" key="1">
    <source>
        <dbReference type="ARBA" id="ARBA00022723"/>
    </source>
</evidence>
<dbReference type="SUPFAM" id="SSF57667">
    <property type="entry name" value="beta-beta-alpha zinc fingers"/>
    <property type="match status" value="1"/>
</dbReference>
<dbReference type="Proteomes" id="UP000242188">
    <property type="component" value="Unassembled WGS sequence"/>
</dbReference>
<protein>
    <submittedName>
        <fullName evidence="7">Zinc finger matrin-type protein 5</fullName>
    </submittedName>
</protein>
<feature type="compositionally biased region" description="Basic and acidic residues" evidence="5">
    <location>
        <begin position="79"/>
        <end position="93"/>
    </location>
</feature>
<organism evidence="7 8">
    <name type="scientific">Mizuhopecten yessoensis</name>
    <name type="common">Japanese scallop</name>
    <name type="synonym">Patinopecten yessoensis</name>
    <dbReference type="NCBI Taxonomy" id="6573"/>
    <lineage>
        <taxon>Eukaryota</taxon>
        <taxon>Metazoa</taxon>
        <taxon>Spiralia</taxon>
        <taxon>Lophotrochozoa</taxon>
        <taxon>Mollusca</taxon>
        <taxon>Bivalvia</taxon>
        <taxon>Autobranchia</taxon>
        <taxon>Pteriomorphia</taxon>
        <taxon>Pectinida</taxon>
        <taxon>Pectinoidea</taxon>
        <taxon>Pectinidae</taxon>
        <taxon>Mizuhopecten</taxon>
    </lineage>
</organism>
<accession>A0A210PLJ1</accession>
<reference evidence="7 8" key="1">
    <citation type="journal article" date="2017" name="Nat. Ecol. Evol.">
        <title>Scallop genome provides insights into evolution of bilaterian karyotype and development.</title>
        <authorList>
            <person name="Wang S."/>
            <person name="Zhang J."/>
            <person name="Jiao W."/>
            <person name="Li J."/>
            <person name="Xun X."/>
            <person name="Sun Y."/>
            <person name="Guo X."/>
            <person name="Huan P."/>
            <person name="Dong B."/>
            <person name="Zhang L."/>
            <person name="Hu X."/>
            <person name="Sun X."/>
            <person name="Wang J."/>
            <person name="Zhao C."/>
            <person name="Wang Y."/>
            <person name="Wang D."/>
            <person name="Huang X."/>
            <person name="Wang R."/>
            <person name="Lv J."/>
            <person name="Li Y."/>
            <person name="Zhang Z."/>
            <person name="Liu B."/>
            <person name="Lu W."/>
            <person name="Hui Y."/>
            <person name="Liang J."/>
            <person name="Zhou Z."/>
            <person name="Hou R."/>
            <person name="Li X."/>
            <person name="Liu Y."/>
            <person name="Li H."/>
            <person name="Ning X."/>
            <person name="Lin Y."/>
            <person name="Zhao L."/>
            <person name="Xing Q."/>
            <person name="Dou J."/>
            <person name="Li Y."/>
            <person name="Mao J."/>
            <person name="Guo H."/>
            <person name="Dou H."/>
            <person name="Li T."/>
            <person name="Mu C."/>
            <person name="Jiang W."/>
            <person name="Fu Q."/>
            <person name="Fu X."/>
            <person name="Miao Y."/>
            <person name="Liu J."/>
            <person name="Yu Q."/>
            <person name="Li R."/>
            <person name="Liao H."/>
            <person name="Li X."/>
            <person name="Kong Y."/>
            <person name="Jiang Z."/>
            <person name="Chourrout D."/>
            <person name="Li R."/>
            <person name="Bao Z."/>
        </authorList>
    </citation>
    <scope>NUCLEOTIDE SEQUENCE [LARGE SCALE GENOMIC DNA]</scope>
    <source>
        <strain evidence="7 8">PY_sf001</strain>
    </source>
</reference>
<dbReference type="Gene3D" id="4.10.1000.10">
    <property type="entry name" value="Zinc finger, CCCH-type"/>
    <property type="match status" value="1"/>
</dbReference>
<evidence type="ECO:0000256" key="5">
    <source>
        <dbReference type="SAM" id="MobiDB-lite"/>
    </source>
</evidence>
<evidence type="ECO:0000259" key="6">
    <source>
        <dbReference type="PROSITE" id="PS50103"/>
    </source>
</evidence>
<feature type="domain" description="C3H1-type" evidence="6">
    <location>
        <begin position="51"/>
        <end position="79"/>
    </location>
</feature>
<evidence type="ECO:0000256" key="4">
    <source>
        <dbReference type="PROSITE-ProRule" id="PRU00723"/>
    </source>
</evidence>
<feature type="zinc finger region" description="C3H1-type" evidence="4">
    <location>
        <begin position="51"/>
        <end position="79"/>
    </location>
</feature>
<dbReference type="GO" id="GO:0003676">
    <property type="term" value="F:nucleic acid binding"/>
    <property type="evidence" value="ECO:0007669"/>
    <property type="project" value="InterPro"/>
</dbReference>
<dbReference type="InterPro" id="IPR036236">
    <property type="entry name" value="Znf_C2H2_sf"/>
</dbReference>
<proteinExistence type="predicted"/>
<dbReference type="InterPro" id="IPR003604">
    <property type="entry name" value="Matrin/U1-like-C_Znf_C2H2"/>
</dbReference>
<dbReference type="PANTHER" id="PTHR16465">
    <property type="entry name" value="NUCLEASE-RELATED"/>
    <property type="match status" value="1"/>
</dbReference>
<feature type="region of interest" description="Disordered" evidence="5">
    <location>
        <begin position="79"/>
        <end position="106"/>
    </location>
</feature>
<sequence>MGKNYYCDFCDKTFADKANNRKNHLKGLIHQRCRKAYYDQYREPGVILAEELSKRPCKHFLSSGHCSFMGSCKYSHMTDEQKQEMQRQIDAKKNVASSKTAESIEPPSLEKWLEKVQKCSKDKTKVDKIHKEQELPVYSLPPHLEGITNLPPSLLPPPPGIFTSLPLEEWG</sequence>
<dbReference type="GO" id="GO:0005689">
    <property type="term" value="C:U12-type spliceosomal complex"/>
    <property type="evidence" value="ECO:0007669"/>
    <property type="project" value="TreeGrafter"/>
</dbReference>